<evidence type="ECO:0000313" key="3">
    <source>
        <dbReference type="EMBL" id="HIT39281.1"/>
    </source>
</evidence>
<organism evidence="3 4">
    <name type="scientific">Candidatus Caccoplasma intestinavium</name>
    <dbReference type="NCBI Taxonomy" id="2840716"/>
    <lineage>
        <taxon>Bacteria</taxon>
        <taxon>Pseudomonadati</taxon>
        <taxon>Bacteroidota</taxon>
        <taxon>Bacteroidia</taxon>
        <taxon>Bacteroidales</taxon>
        <taxon>Bacteroidaceae</taxon>
        <taxon>Bacteroidaceae incertae sedis</taxon>
        <taxon>Candidatus Caccoplasma</taxon>
    </lineage>
</organism>
<dbReference type="InterPro" id="IPR011004">
    <property type="entry name" value="Trimer_LpxA-like_sf"/>
</dbReference>
<dbReference type="NCBIfam" id="TIGR03991">
    <property type="entry name" value="alt_bact_glmU"/>
    <property type="match status" value="1"/>
</dbReference>
<dbReference type="InterPro" id="IPR050065">
    <property type="entry name" value="GlmU-like"/>
</dbReference>
<accession>A0A9D1KDJ9</accession>
<dbReference type="PANTHER" id="PTHR43584:SF8">
    <property type="entry name" value="N-ACETYLMURAMATE ALPHA-1-PHOSPHATE URIDYLYLTRANSFERASE"/>
    <property type="match status" value="1"/>
</dbReference>
<dbReference type="Pfam" id="PF13562">
    <property type="entry name" value="NTP_transf_4"/>
    <property type="match status" value="1"/>
</dbReference>
<reference evidence="3" key="2">
    <citation type="journal article" date="2021" name="PeerJ">
        <title>Extensive microbial diversity within the chicken gut microbiome revealed by metagenomics and culture.</title>
        <authorList>
            <person name="Gilroy R."/>
            <person name="Ravi A."/>
            <person name="Getino M."/>
            <person name="Pursley I."/>
            <person name="Horton D.L."/>
            <person name="Alikhan N.F."/>
            <person name="Baker D."/>
            <person name="Gharbi K."/>
            <person name="Hall N."/>
            <person name="Watson M."/>
            <person name="Adriaenssens E.M."/>
            <person name="Foster-Nyarko E."/>
            <person name="Jarju S."/>
            <person name="Secka A."/>
            <person name="Antonio M."/>
            <person name="Oren A."/>
            <person name="Chaudhuri R.R."/>
            <person name="La Ragione R."/>
            <person name="Hildebrand F."/>
            <person name="Pallen M.J."/>
        </authorList>
    </citation>
    <scope>NUCLEOTIDE SEQUENCE</scope>
    <source>
        <strain evidence="3">21143</strain>
    </source>
</reference>
<sequence length="400" mass="43653">MRNIVLFDLPEVHCACLPITFTRAVSDVRVGILTIKEKWQHYVPGDYTALTAGYLAVMYPAVPDEALFIAGNVCPDSGLAAAIGSLVSGEALVGADGGVLAFLGTRSDFEARHFLKSTLYREEYVRINASYDIFRENGREMEKDFRVLTVGRVSCPLPDSCRLVGDATFPDGTPKLFIEEGAKLECVILNVNNGPVYIGHDAEIMEGVCIRAPFAACTHATVNMNAKIYGATTLGPYCKVGGELSNVVMLAYSNKGHDGYLGNAVIGEWCNLGADTNCSNLKNNYAEIKLWDYASHRFKATGMQFCGLIMGDHSRSGINTMFNTATVVGVGANIYGPGFPRTVIDSFVQGGAEGFKEVPVSRVIEMAERMMARRGKRLSDAERQILQSLFDNPYPHQVWI</sequence>
<evidence type="ECO:0000256" key="1">
    <source>
        <dbReference type="ARBA" id="ARBA00022679"/>
    </source>
</evidence>
<keyword evidence="1" id="KW-0808">Transferase</keyword>
<comment type="caution">
    <text evidence="3">The sequence shown here is derived from an EMBL/GenBank/DDBJ whole genome shotgun (WGS) entry which is preliminary data.</text>
</comment>
<dbReference type="GO" id="GO:0016746">
    <property type="term" value="F:acyltransferase activity"/>
    <property type="evidence" value="ECO:0007669"/>
    <property type="project" value="UniProtKB-KW"/>
</dbReference>
<dbReference type="Gene3D" id="2.160.10.10">
    <property type="entry name" value="Hexapeptide repeat proteins"/>
    <property type="match status" value="1"/>
</dbReference>
<reference evidence="3" key="1">
    <citation type="submission" date="2020-10" db="EMBL/GenBank/DDBJ databases">
        <authorList>
            <person name="Gilroy R."/>
        </authorList>
    </citation>
    <scope>NUCLEOTIDE SEQUENCE</scope>
    <source>
        <strain evidence="3">21143</strain>
    </source>
</reference>
<dbReference type="SUPFAM" id="SSF51161">
    <property type="entry name" value="Trimeric LpxA-like enzymes"/>
    <property type="match status" value="1"/>
</dbReference>
<dbReference type="GO" id="GO:0016779">
    <property type="term" value="F:nucleotidyltransferase activity"/>
    <property type="evidence" value="ECO:0007669"/>
    <property type="project" value="UniProtKB-ARBA"/>
</dbReference>
<keyword evidence="2" id="KW-0012">Acyltransferase</keyword>
<protein>
    <submittedName>
        <fullName evidence="3">Glucose-1-phosphate thymidylyltransferase</fullName>
    </submittedName>
</protein>
<dbReference type="AlphaFoldDB" id="A0A9D1KDJ9"/>
<evidence type="ECO:0000256" key="2">
    <source>
        <dbReference type="ARBA" id="ARBA00023315"/>
    </source>
</evidence>
<dbReference type="PANTHER" id="PTHR43584">
    <property type="entry name" value="NUCLEOTIDYL TRANSFERASE"/>
    <property type="match status" value="1"/>
</dbReference>
<evidence type="ECO:0000313" key="4">
    <source>
        <dbReference type="Proteomes" id="UP000886722"/>
    </source>
</evidence>
<dbReference type="EMBL" id="DVKT01000034">
    <property type="protein sequence ID" value="HIT39281.1"/>
    <property type="molecule type" value="Genomic_DNA"/>
</dbReference>
<dbReference type="Proteomes" id="UP000886722">
    <property type="component" value="Unassembled WGS sequence"/>
</dbReference>
<dbReference type="InterPro" id="IPR023917">
    <property type="entry name" value="Bifunctiontional_GlmU_bac-type"/>
</dbReference>
<gene>
    <name evidence="3" type="ORF">IAD06_04505</name>
</gene>
<name>A0A9D1KDJ9_9BACT</name>
<proteinExistence type="predicted"/>